<gene>
    <name evidence="1" type="ORF">LOK49_LG04G00172</name>
</gene>
<reference evidence="1 2" key="1">
    <citation type="journal article" date="2022" name="Plant J.">
        <title>Chromosome-level genome of Camellia lanceoleosa provides a valuable resource for understanding genome evolution and self-incompatibility.</title>
        <authorList>
            <person name="Gong W."/>
            <person name="Xiao S."/>
            <person name="Wang L."/>
            <person name="Liao Z."/>
            <person name="Chang Y."/>
            <person name="Mo W."/>
            <person name="Hu G."/>
            <person name="Li W."/>
            <person name="Zhao G."/>
            <person name="Zhu H."/>
            <person name="Hu X."/>
            <person name="Ji K."/>
            <person name="Xiang X."/>
            <person name="Song Q."/>
            <person name="Yuan D."/>
            <person name="Jin S."/>
            <person name="Zhang L."/>
        </authorList>
    </citation>
    <scope>NUCLEOTIDE SEQUENCE [LARGE SCALE GENOMIC DNA]</scope>
    <source>
        <strain evidence="1">SQ_2022a</strain>
    </source>
</reference>
<keyword evidence="2" id="KW-1185">Reference proteome</keyword>
<proteinExistence type="predicted"/>
<organism evidence="1 2">
    <name type="scientific">Camellia lanceoleosa</name>
    <dbReference type="NCBI Taxonomy" id="1840588"/>
    <lineage>
        <taxon>Eukaryota</taxon>
        <taxon>Viridiplantae</taxon>
        <taxon>Streptophyta</taxon>
        <taxon>Embryophyta</taxon>
        <taxon>Tracheophyta</taxon>
        <taxon>Spermatophyta</taxon>
        <taxon>Magnoliopsida</taxon>
        <taxon>eudicotyledons</taxon>
        <taxon>Gunneridae</taxon>
        <taxon>Pentapetalae</taxon>
        <taxon>asterids</taxon>
        <taxon>Ericales</taxon>
        <taxon>Theaceae</taxon>
        <taxon>Camellia</taxon>
    </lineage>
</organism>
<accession>A0ACC0I4N5</accession>
<sequence>MAATSDEEMESLLRSFDHIYDDVKIGITQIQSLQSNCNAEVNNRQVLQLISNSLKLDNERLTKLYTESLNKLADQLERRTNCQSLKEELERMRIEYLWKENEYMNAMESLRQGCAAKISDLETQIRRVGFLIQKAADEATIKQLHEDLDLHKIHLETLTSKLEQVHFDVESRYHREIQDLKDCLMAEQEEKNELNKKLQNLDKELLIIRTKLSDHQRDLTSNRQVETLKQKIMKLRKGNEVLQRQLHGLKEG</sequence>
<evidence type="ECO:0000313" key="2">
    <source>
        <dbReference type="Proteomes" id="UP001060215"/>
    </source>
</evidence>
<dbReference type="Proteomes" id="UP001060215">
    <property type="component" value="Chromosome 2"/>
</dbReference>
<name>A0ACC0I4N5_9ERIC</name>
<protein>
    <submittedName>
        <fullName evidence="1">Protein At-4/1</fullName>
    </submittedName>
</protein>
<evidence type="ECO:0000313" key="1">
    <source>
        <dbReference type="EMBL" id="KAI8020624.1"/>
    </source>
</evidence>
<comment type="caution">
    <text evidence="1">The sequence shown here is derived from an EMBL/GenBank/DDBJ whole genome shotgun (WGS) entry which is preliminary data.</text>
</comment>
<dbReference type="EMBL" id="CM045759">
    <property type="protein sequence ID" value="KAI8020624.1"/>
    <property type="molecule type" value="Genomic_DNA"/>
</dbReference>